<evidence type="ECO:0000313" key="4">
    <source>
        <dbReference type="Proteomes" id="UP000813824"/>
    </source>
</evidence>
<dbReference type="PANTHER" id="PTHR46370">
    <property type="entry name" value="GPALPP MOTIFS-CONTAINING PROTEIN 1"/>
    <property type="match status" value="1"/>
</dbReference>
<evidence type="ECO:0000256" key="1">
    <source>
        <dbReference type="SAM" id="MobiDB-lite"/>
    </source>
</evidence>
<proteinExistence type="predicted"/>
<keyword evidence="4" id="KW-1185">Reference proteome</keyword>
<dbReference type="PANTHER" id="PTHR46370:SF1">
    <property type="entry name" value="GPALPP MOTIFS-CONTAINING PROTEIN 1"/>
    <property type="match status" value="1"/>
</dbReference>
<dbReference type="Pfam" id="PF12572">
    <property type="entry name" value="DUF3752"/>
    <property type="match status" value="1"/>
</dbReference>
<evidence type="ECO:0000259" key="2">
    <source>
        <dbReference type="Pfam" id="PF12572"/>
    </source>
</evidence>
<evidence type="ECO:0000313" key="3">
    <source>
        <dbReference type="EMBL" id="KAH8101416.1"/>
    </source>
</evidence>
<dbReference type="AlphaFoldDB" id="A0A8K0XR44"/>
<feature type="region of interest" description="Disordered" evidence="1">
    <location>
        <begin position="195"/>
        <end position="300"/>
    </location>
</feature>
<dbReference type="InterPro" id="IPR022226">
    <property type="entry name" value="DUF3752"/>
</dbReference>
<accession>A0A8K0XR44</accession>
<dbReference type="OrthoDB" id="73491at2759"/>
<organism evidence="3 4">
    <name type="scientific">Cristinia sonorae</name>
    <dbReference type="NCBI Taxonomy" id="1940300"/>
    <lineage>
        <taxon>Eukaryota</taxon>
        <taxon>Fungi</taxon>
        <taxon>Dikarya</taxon>
        <taxon>Basidiomycota</taxon>
        <taxon>Agaricomycotina</taxon>
        <taxon>Agaricomycetes</taxon>
        <taxon>Agaricomycetidae</taxon>
        <taxon>Agaricales</taxon>
        <taxon>Pleurotineae</taxon>
        <taxon>Stephanosporaceae</taxon>
        <taxon>Cristinia</taxon>
    </lineage>
</organism>
<name>A0A8K0XR44_9AGAR</name>
<comment type="caution">
    <text evidence="3">The sequence shown here is derived from an EMBL/GenBank/DDBJ whole genome shotgun (WGS) entry which is preliminary data.</text>
</comment>
<dbReference type="InterPro" id="IPR046331">
    <property type="entry name" value="GPAM1-like"/>
</dbReference>
<feature type="compositionally biased region" description="Low complexity" evidence="1">
    <location>
        <begin position="157"/>
        <end position="168"/>
    </location>
</feature>
<gene>
    <name evidence="3" type="ORF">BXZ70DRAFT_933003</name>
</gene>
<dbReference type="Proteomes" id="UP000813824">
    <property type="component" value="Unassembled WGS sequence"/>
</dbReference>
<dbReference type="EMBL" id="JAEVFJ010000012">
    <property type="protein sequence ID" value="KAH8101416.1"/>
    <property type="molecule type" value="Genomic_DNA"/>
</dbReference>
<feature type="region of interest" description="Disordered" evidence="1">
    <location>
        <begin position="1"/>
        <end position="175"/>
    </location>
</feature>
<feature type="compositionally biased region" description="Basic and acidic residues" evidence="1">
    <location>
        <begin position="215"/>
        <end position="276"/>
    </location>
</feature>
<feature type="domain" description="DUF3752" evidence="2">
    <location>
        <begin position="176"/>
        <end position="332"/>
    </location>
</feature>
<sequence>MIGPEIPAQLERKSTTPFDDDEPEAGPSIGPSVGPQIPTHLTGSSLSRPPPEEEEEEDDYMPALPPELLASRSGATNDAAPKPKLQGPTFPPGMSSRRHYDDSDDDDYGPQPLPNGVLVEEKSGVKLFLEQEERRKKLREEASKPKAPQREEWMLVPPSSSDLLSSELPDSDFESPKDSMVMVAIDPTKLNKPRQFARTAAPVRSVDSTLWTETPAERQQRLADEVAGKRKRAEDQEVDLAERGREGEALRDRERKKRRDEEIRAGVDEYTRKNRGDALVSQHSSKTKEDTPEGPPVIWEHSRDMALGGRLMDDKSREKMIKDARGLGDRFGTGKSGGFL</sequence>
<feature type="compositionally biased region" description="Basic and acidic residues" evidence="1">
    <location>
        <begin position="119"/>
        <end position="153"/>
    </location>
</feature>
<protein>
    <recommendedName>
        <fullName evidence="2">DUF3752 domain-containing protein</fullName>
    </recommendedName>
</protein>
<reference evidence="3" key="1">
    <citation type="journal article" date="2021" name="New Phytol.">
        <title>Evolutionary innovations through gain and loss of genes in the ectomycorrhizal Boletales.</title>
        <authorList>
            <person name="Wu G."/>
            <person name="Miyauchi S."/>
            <person name="Morin E."/>
            <person name="Kuo A."/>
            <person name="Drula E."/>
            <person name="Varga T."/>
            <person name="Kohler A."/>
            <person name="Feng B."/>
            <person name="Cao Y."/>
            <person name="Lipzen A."/>
            <person name="Daum C."/>
            <person name="Hundley H."/>
            <person name="Pangilinan J."/>
            <person name="Johnson J."/>
            <person name="Barry K."/>
            <person name="LaButti K."/>
            <person name="Ng V."/>
            <person name="Ahrendt S."/>
            <person name="Min B."/>
            <person name="Choi I.G."/>
            <person name="Park H."/>
            <person name="Plett J.M."/>
            <person name="Magnuson J."/>
            <person name="Spatafora J.W."/>
            <person name="Nagy L.G."/>
            <person name="Henrissat B."/>
            <person name="Grigoriev I.V."/>
            <person name="Yang Z.L."/>
            <person name="Xu J."/>
            <person name="Martin F.M."/>
        </authorList>
    </citation>
    <scope>NUCLEOTIDE SEQUENCE</scope>
    <source>
        <strain evidence="3">KKN 215</strain>
    </source>
</reference>